<protein>
    <submittedName>
        <fullName evidence="3">Uncharacterized protein</fullName>
    </submittedName>
</protein>
<dbReference type="KEGG" id="pmf:P9303_17041"/>
<dbReference type="STRING" id="59922.P9303_17041"/>
<accession>A2CAD8</accession>
<proteinExistence type="predicted"/>
<dbReference type="AlphaFoldDB" id="A2CAD8"/>
<evidence type="ECO:0000256" key="1">
    <source>
        <dbReference type="SAM" id="MobiDB-lite"/>
    </source>
</evidence>
<feature type="transmembrane region" description="Helical" evidence="2">
    <location>
        <begin position="51"/>
        <end position="74"/>
    </location>
</feature>
<keyword evidence="2" id="KW-0812">Transmembrane</keyword>
<sequence length="161" mass="18402">MGRRVMPSSPHPIELAIVIVNGLIVPIQRFSKVFRPLLITLRPAWLGLYPLFLILQLLLVYSMALVIALAEWLLGFSFTVDSNNDQSDDSTAKQRNISQSMVVGIHPSESKTQDTSQNEIDRANYPDENEVTSNSFHPERKPFFLNLEIKRREHTLMIIRS</sequence>
<gene>
    <name evidence="3" type="ordered locus">P9303_17041</name>
</gene>
<organism evidence="3 4">
    <name type="scientific">Prochlorococcus marinus (strain MIT 9303)</name>
    <dbReference type="NCBI Taxonomy" id="59922"/>
    <lineage>
        <taxon>Bacteria</taxon>
        <taxon>Bacillati</taxon>
        <taxon>Cyanobacteriota</taxon>
        <taxon>Cyanophyceae</taxon>
        <taxon>Synechococcales</taxon>
        <taxon>Prochlorococcaceae</taxon>
        <taxon>Prochlorococcus</taxon>
    </lineage>
</organism>
<evidence type="ECO:0000313" key="3">
    <source>
        <dbReference type="EMBL" id="ABM78448.1"/>
    </source>
</evidence>
<dbReference type="EMBL" id="CP000554">
    <property type="protein sequence ID" value="ABM78448.1"/>
    <property type="molecule type" value="Genomic_DNA"/>
</dbReference>
<dbReference type="BioCyc" id="PMAR59922:G1G80-1480-MONOMER"/>
<name>A2CAD8_PROM3</name>
<reference evidence="3 4" key="1">
    <citation type="journal article" date="2007" name="PLoS Genet.">
        <title>Patterns and implications of gene gain and loss in the evolution of Prochlorococcus.</title>
        <authorList>
            <person name="Kettler G.C."/>
            <person name="Martiny A.C."/>
            <person name="Huang K."/>
            <person name="Zucker J."/>
            <person name="Coleman M.L."/>
            <person name="Rodrigue S."/>
            <person name="Chen F."/>
            <person name="Lapidus A."/>
            <person name="Ferriera S."/>
            <person name="Johnson J."/>
            <person name="Steglich C."/>
            <person name="Church G.M."/>
            <person name="Richardson P."/>
            <person name="Chisholm S.W."/>
        </authorList>
    </citation>
    <scope>NUCLEOTIDE SEQUENCE [LARGE SCALE GENOMIC DNA]</scope>
    <source>
        <strain evidence="3 4">MIT 9303</strain>
    </source>
</reference>
<dbReference type="Proteomes" id="UP000002274">
    <property type="component" value="Chromosome"/>
</dbReference>
<feature type="region of interest" description="Disordered" evidence="1">
    <location>
        <begin position="108"/>
        <end position="136"/>
    </location>
</feature>
<dbReference type="HOGENOM" id="CLU_1642232_0_0_3"/>
<keyword evidence="2" id="KW-1133">Transmembrane helix</keyword>
<evidence type="ECO:0000313" key="4">
    <source>
        <dbReference type="Proteomes" id="UP000002274"/>
    </source>
</evidence>
<keyword evidence="2" id="KW-0472">Membrane</keyword>
<feature type="transmembrane region" description="Helical" evidence="2">
    <location>
        <begin position="12"/>
        <end position="31"/>
    </location>
</feature>
<evidence type="ECO:0000256" key="2">
    <source>
        <dbReference type="SAM" id="Phobius"/>
    </source>
</evidence>